<dbReference type="SUPFAM" id="SSF103039">
    <property type="entry name" value="CheC-like"/>
    <property type="match status" value="1"/>
</dbReference>
<organism evidence="3 4">
    <name type="scientific">Pengzhenrongella frigida</name>
    <dbReference type="NCBI Taxonomy" id="1259133"/>
    <lineage>
        <taxon>Bacteria</taxon>
        <taxon>Bacillati</taxon>
        <taxon>Actinomycetota</taxon>
        <taxon>Actinomycetes</taxon>
        <taxon>Micrococcales</taxon>
        <taxon>Pengzhenrongella</taxon>
    </lineage>
</organism>
<feature type="domain" description="Chemotaxis phosphatase CheX-like" evidence="2">
    <location>
        <begin position="47"/>
        <end position="120"/>
    </location>
</feature>
<evidence type="ECO:0000259" key="2">
    <source>
        <dbReference type="Pfam" id="PF13690"/>
    </source>
</evidence>
<evidence type="ECO:0000313" key="4">
    <source>
        <dbReference type="Proteomes" id="UP000293764"/>
    </source>
</evidence>
<dbReference type="AlphaFoldDB" id="A0A4Q5MUY1"/>
<dbReference type="InterPro" id="IPR028051">
    <property type="entry name" value="CheX-like_dom"/>
</dbReference>
<keyword evidence="4" id="KW-1185">Reference proteome</keyword>
<dbReference type="Gene3D" id="3.40.1550.10">
    <property type="entry name" value="CheC-like"/>
    <property type="match status" value="1"/>
</dbReference>
<sequence>MSAIGIFDSVQLTAIAEEVFAAMVDGEPGLLLPWWDGPATVTDPLHAWVDLHASYTGRVLLTTDAATADDLARALLGMDAAEVVSEADLVDAFGEVANVVGGNLKALLPEQGKLTMPLVSRQPPSHEGAFQLDEVLLAWRGRPLVISVWNL</sequence>
<reference evidence="3 4" key="1">
    <citation type="submission" date="2019-01" db="EMBL/GenBank/DDBJ databases">
        <title>Novel species of Cellulomonas.</title>
        <authorList>
            <person name="Liu Q."/>
            <person name="Xin Y.-H."/>
        </authorList>
    </citation>
    <scope>NUCLEOTIDE SEQUENCE [LARGE SCALE GENOMIC DNA]</scope>
    <source>
        <strain evidence="3 4">HLT2-17</strain>
    </source>
</reference>
<name>A0A4Q5MUY1_9MICO</name>
<dbReference type="GO" id="GO:0006935">
    <property type="term" value="P:chemotaxis"/>
    <property type="evidence" value="ECO:0007669"/>
    <property type="project" value="UniProtKB-KW"/>
</dbReference>
<dbReference type="EMBL" id="SDWW01000089">
    <property type="protein sequence ID" value="RYV49348.1"/>
    <property type="molecule type" value="Genomic_DNA"/>
</dbReference>
<gene>
    <name evidence="3" type="ORF">EUA98_19260</name>
</gene>
<keyword evidence="1" id="KW-0145">Chemotaxis</keyword>
<accession>A0A4Q5MUY1</accession>
<dbReference type="RefSeq" id="WP_130104298.1">
    <property type="nucleotide sequence ID" value="NZ_SDWW01000089.1"/>
</dbReference>
<evidence type="ECO:0000256" key="1">
    <source>
        <dbReference type="ARBA" id="ARBA00022500"/>
    </source>
</evidence>
<dbReference type="InterPro" id="IPR028976">
    <property type="entry name" value="CheC-like_sf"/>
</dbReference>
<dbReference type="Proteomes" id="UP000293764">
    <property type="component" value="Unassembled WGS sequence"/>
</dbReference>
<comment type="caution">
    <text evidence="3">The sequence shown here is derived from an EMBL/GenBank/DDBJ whole genome shotgun (WGS) entry which is preliminary data.</text>
</comment>
<evidence type="ECO:0000313" key="3">
    <source>
        <dbReference type="EMBL" id="RYV49348.1"/>
    </source>
</evidence>
<dbReference type="Pfam" id="PF13690">
    <property type="entry name" value="CheX"/>
    <property type="match status" value="1"/>
</dbReference>
<dbReference type="OrthoDB" id="5402373at2"/>
<proteinExistence type="predicted"/>
<protein>
    <submittedName>
        <fullName evidence="3">Chemotaxis protein CheX</fullName>
    </submittedName>
</protein>